<evidence type="ECO:0000313" key="1">
    <source>
        <dbReference type="EMBL" id="MDT0616148.1"/>
    </source>
</evidence>
<dbReference type="RefSeq" id="WP_311585315.1">
    <property type="nucleotide sequence ID" value="NZ_JAVRFH010000101.1"/>
</dbReference>
<protein>
    <submittedName>
        <fullName evidence="1">Uncharacterized protein</fullName>
    </submittedName>
</protein>
<proteinExistence type="predicted"/>
<keyword evidence="2" id="KW-1185">Reference proteome</keyword>
<gene>
    <name evidence="1" type="ORF">RM812_39300</name>
</gene>
<evidence type="ECO:0000313" key="2">
    <source>
        <dbReference type="Proteomes" id="UP001180724"/>
    </source>
</evidence>
<sequence length="138" mass="14548">MEESAHEVVLADGLQPFEHPDCTNDGLADGPCGLDAFCVLFALERSAVYSPAVGVALFVALDLDAATLDVFGYWREGVIPIVHYSPLIGDQPGQSVRAVVSAPLKLGAFGGEVCQAPMTIAVKKWCAAVVLDDLVVFT</sequence>
<name>A0ABU3B113_9ACTN</name>
<comment type="caution">
    <text evidence="1">The sequence shown here is derived from an EMBL/GenBank/DDBJ whole genome shotgun (WGS) entry which is preliminary data.</text>
</comment>
<accession>A0ABU3B113</accession>
<dbReference type="Proteomes" id="UP001180724">
    <property type="component" value="Unassembled WGS sequence"/>
</dbReference>
<dbReference type="EMBL" id="JAVRFH010000101">
    <property type="protein sequence ID" value="MDT0616148.1"/>
    <property type="molecule type" value="Genomic_DNA"/>
</dbReference>
<organism evidence="1 2">
    <name type="scientific">Streptomyces lancefieldiae</name>
    <dbReference type="NCBI Taxonomy" id="3075520"/>
    <lineage>
        <taxon>Bacteria</taxon>
        <taxon>Bacillati</taxon>
        <taxon>Actinomycetota</taxon>
        <taxon>Actinomycetes</taxon>
        <taxon>Kitasatosporales</taxon>
        <taxon>Streptomycetaceae</taxon>
        <taxon>Streptomyces</taxon>
    </lineage>
</organism>
<reference evidence="1" key="1">
    <citation type="submission" date="2024-05" db="EMBL/GenBank/DDBJ databases">
        <title>30 novel species of actinomycetes from the DSMZ collection.</title>
        <authorList>
            <person name="Nouioui I."/>
        </authorList>
    </citation>
    <scope>NUCLEOTIDE SEQUENCE</scope>
    <source>
        <strain evidence="1">DSM 40712</strain>
    </source>
</reference>